<feature type="compositionally biased region" description="Acidic residues" evidence="2">
    <location>
        <begin position="354"/>
        <end position="363"/>
    </location>
</feature>
<dbReference type="PANTHER" id="PTHR35894:SF1">
    <property type="entry name" value="PHOSPHORIBULOKINASE _ URIDINE KINASE FAMILY"/>
    <property type="match status" value="1"/>
</dbReference>
<feature type="region of interest" description="Disordered" evidence="2">
    <location>
        <begin position="331"/>
        <end position="413"/>
    </location>
</feature>
<dbReference type="Proteomes" id="UP000264589">
    <property type="component" value="Unassembled WGS sequence"/>
</dbReference>
<dbReference type="InterPro" id="IPR052026">
    <property type="entry name" value="ExeA_AAA_ATPase_DNA-bind"/>
</dbReference>
<feature type="compositionally biased region" description="Acidic residues" evidence="2">
    <location>
        <begin position="373"/>
        <end position="384"/>
    </location>
</feature>
<dbReference type="EMBL" id="QUQO01000002">
    <property type="protein sequence ID" value="RFB01482.1"/>
    <property type="molecule type" value="Genomic_DNA"/>
</dbReference>
<evidence type="ECO:0000259" key="3">
    <source>
        <dbReference type="SMART" id="SM00382"/>
    </source>
</evidence>
<dbReference type="InterPro" id="IPR003593">
    <property type="entry name" value="AAA+_ATPase"/>
</dbReference>
<evidence type="ECO:0000313" key="4">
    <source>
        <dbReference type="EMBL" id="RFB01482.1"/>
    </source>
</evidence>
<proteinExistence type="predicted"/>
<dbReference type="InParanoid" id="A0A371R7P9"/>
<evidence type="ECO:0000256" key="1">
    <source>
        <dbReference type="SAM" id="Coils"/>
    </source>
</evidence>
<reference evidence="4 5" key="1">
    <citation type="submission" date="2018-08" db="EMBL/GenBank/DDBJ databases">
        <title>Parvularcula sp. SM1705, isolated from surface water of the South Sea China.</title>
        <authorList>
            <person name="Sun L."/>
        </authorList>
    </citation>
    <scope>NUCLEOTIDE SEQUENCE [LARGE SCALE GENOMIC DNA]</scope>
    <source>
        <strain evidence="4 5">SM1705</strain>
    </source>
</reference>
<dbReference type="AlphaFoldDB" id="A0A371R7P9"/>
<dbReference type="GO" id="GO:0016887">
    <property type="term" value="F:ATP hydrolysis activity"/>
    <property type="evidence" value="ECO:0007669"/>
    <property type="project" value="InterPro"/>
</dbReference>
<keyword evidence="1" id="KW-0175">Coiled coil</keyword>
<feature type="domain" description="AAA+ ATPase" evidence="3">
    <location>
        <begin position="46"/>
        <end position="211"/>
    </location>
</feature>
<evidence type="ECO:0000256" key="2">
    <source>
        <dbReference type="SAM" id="MobiDB-lite"/>
    </source>
</evidence>
<dbReference type="InterPro" id="IPR049945">
    <property type="entry name" value="AAA_22"/>
</dbReference>
<dbReference type="InterPro" id="IPR027417">
    <property type="entry name" value="P-loop_NTPase"/>
</dbReference>
<name>A0A371R7P9_9PROT</name>
<accession>A0A371R7P9</accession>
<dbReference type="PANTHER" id="PTHR35894">
    <property type="entry name" value="GENERAL SECRETION PATHWAY PROTEIN A-RELATED"/>
    <property type="match status" value="1"/>
</dbReference>
<gene>
    <name evidence="4" type="ORF">DX908_14435</name>
</gene>
<dbReference type="Pfam" id="PF13401">
    <property type="entry name" value="AAA_22"/>
    <property type="match status" value="1"/>
</dbReference>
<organism evidence="4 5">
    <name type="scientific">Parvularcula marina</name>
    <dbReference type="NCBI Taxonomy" id="2292771"/>
    <lineage>
        <taxon>Bacteria</taxon>
        <taxon>Pseudomonadati</taxon>
        <taxon>Pseudomonadota</taxon>
        <taxon>Alphaproteobacteria</taxon>
        <taxon>Parvularculales</taxon>
        <taxon>Parvularculaceae</taxon>
        <taxon>Parvularcula</taxon>
    </lineage>
</organism>
<feature type="coiled-coil region" evidence="1">
    <location>
        <begin position="415"/>
        <end position="456"/>
    </location>
</feature>
<dbReference type="SMART" id="SM00382">
    <property type="entry name" value="AAA"/>
    <property type="match status" value="1"/>
</dbReference>
<evidence type="ECO:0000313" key="5">
    <source>
        <dbReference type="Proteomes" id="UP000264589"/>
    </source>
</evidence>
<dbReference type="Gene3D" id="3.40.50.300">
    <property type="entry name" value="P-loop containing nucleotide triphosphate hydrolases"/>
    <property type="match status" value="1"/>
</dbReference>
<feature type="compositionally biased region" description="Polar residues" evidence="2">
    <location>
        <begin position="1"/>
        <end position="18"/>
    </location>
</feature>
<dbReference type="SUPFAM" id="SSF52540">
    <property type="entry name" value="P-loop containing nucleoside triphosphate hydrolases"/>
    <property type="match status" value="1"/>
</dbReference>
<protein>
    <recommendedName>
        <fullName evidence="3">AAA+ ATPase domain-containing protein</fullName>
    </recommendedName>
</protein>
<keyword evidence="5" id="KW-1185">Reference proteome</keyword>
<feature type="region of interest" description="Disordered" evidence="2">
    <location>
        <begin position="1"/>
        <end position="20"/>
    </location>
</feature>
<comment type="caution">
    <text evidence="4">The sequence shown here is derived from an EMBL/GenBank/DDBJ whole genome shotgun (WGS) entry which is preliminary data.</text>
</comment>
<sequence length="475" mass="50396">MSTMSATSPSGLTVSPFTDNPDAPVFVETEAHRRAVAQARFGIEQGSGLVVITGEPGSGKTAVLDRTAFLCASDEAALVRLSANEVEGENLEAVILRVLRTEEPGIDPDASLEESLLYCREGGTTPALLIDDADDLGDEGLGVLKRIAEMEQDGDPLFRIVIAGRPALRSVFYRDDMAALRQVMAASHQLGALSRDEVGEYVDTRIRSAGFSSEVIPTVEFLDALAEQSGGNPGRINKLASRAIAQAGLAGRSELMAIDLEAEDGAAASQGDDGIEDAEVVSALSREEVAAAASQEMETSLTGNTTSGPKAPVTVTDLNAAIELLGQGRVPSRMSPAEQPDQEGDVSTQAAIEEAPETVETEEPATAVAADPSVDEETGEEIDVWEPASALTEEEEERIDTADLSEPLPAGPPVMEEMQAFVDDMRTQIDSLRNTIESLRAEAQKLDQRHKAAREKIGGRIDAIQAKIDEFRRGG</sequence>